<organism evidence="1 2">
    <name type="scientific">Roridomyces roridus</name>
    <dbReference type="NCBI Taxonomy" id="1738132"/>
    <lineage>
        <taxon>Eukaryota</taxon>
        <taxon>Fungi</taxon>
        <taxon>Dikarya</taxon>
        <taxon>Basidiomycota</taxon>
        <taxon>Agaricomycotina</taxon>
        <taxon>Agaricomycetes</taxon>
        <taxon>Agaricomycetidae</taxon>
        <taxon>Agaricales</taxon>
        <taxon>Marasmiineae</taxon>
        <taxon>Mycenaceae</taxon>
        <taxon>Roridomyces</taxon>
    </lineage>
</organism>
<gene>
    <name evidence="1" type="ORF">FB45DRAFT_1021422</name>
</gene>
<evidence type="ECO:0008006" key="3">
    <source>
        <dbReference type="Google" id="ProtNLM"/>
    </source>
</evidence>
<dbReference type="EMBL" id="JARKIF010000003">
    <property type="protein sequence ID" value="KAJ7644672.1"/>
    <property type="molecule type" value="Genomic_DNA"/>
</dbReference>
<evidence type="ECO:0000313" key="2">
    <source>
        <dbReference type="Proteomes" id="UP001221142"/>
    </source>
</evidence>
<proteinExistence type="predicted"/>
<protein>
    <recommendedName>
        <fullName evidence="3">F-box domain-containing protein</fullName>
    </recommendedName>
</protein>
<dbReference type="AlphaFoldDB" id="A0AAD7FVA2"/>
<dbReference type="Proteomes" id="UP001221142">
    <property type="component" value="Unassembled WGS sequence"/>
</dbReference>
<name>A0AAD7FVA2_9AGAR</name>
<reference evidence="1" key="1">
    <citation type="submission" date="2023-03" db="EMBL/GenBank/DDBJ databases">
        <title>Massive genome expansion in bonnet fungi (Mycena s.s.) driven by repeated elements and novel gene families across ecological guilds.</title>
        <authorList>
            <consortium name="Lawrence Berkeley National Laboratory"/>
            <person name="Harder C.B."/>
            <person name="Miyauchi S."/>
            <person name="Viragh M."/>
            <person name="Kuo A."/>
            <person name="Thoen E."/>
            <person name="Andreopoulos B."/>
            <person name="Lu D."/>
            <person name="Skrede I."/>
            <person name="Drula E."/>
            <person name="Henrissat B."/>
            <person name="Morin E."/>
            <person name="Kohler A."/>
            <person name="Barry K."/>
            <person name="LaButti K."/>
            <person name="Morin E."/>
            <person name="Salamov A."/>
            <person name="Lipzen A."/>
            <person name="Mereny Z."/>
            <person name="Hegedus B."/>
            <person name="Baldrian P."/>
            <person name="Stursova M."/>
            <person name="Weitz H."/>
            <person name="Taylor A."/>
            <person name="Grigoriev I.V."/>
            <person name="Nagy L.G."/>
            <person name="Martin F."/>
            <person name="Kauserud H."/>
        </authorList>
    </citation>
    <scope>NUCLEOTIDE SEQUENCE</scope>
    <source>
        <strain evidence="1">9284</strain>
    </source>
</reference>
<keyword evidence="2" id="KW-1185">Reference proteome</keyword>
<evidence type="ECO:0000313" key="1">
    <source>
        <dbReference type="EMBL" id="KAJ7644672.1"/>
    </source>
</evidence>
<sequence length="278" mass="32241">MAVQSCPFTDLPCEIIGEVLSHAESLPDVVCLSLTCQLLWKLGRHVIYLRIVGKYDVLCWAGDRIICAGDYLWNKDIPEHIMTLAERQTFSDYEEDPDRDRSPPYDHVLFHYPWRDTHKDRIDYMIHELLDMKAMKQLVAGEDWEQYRLFTSFINMWYKIREVDECTVDLCNLSRRQYVRGSALDEWRVAMDGVVRESDKVGFQQVVLSRISVSSEGTSALDDEETSSIGAWAGDRFDFVYGDWLEGLKEAEEDAWVDASDGVLKDLEAIWHNKYGSF</sequence>
<comment type="caution">
    <text evidence="1">The sequence shown here is derived from an EMBL/GenBank/DDBJ whole genome shotgun (WGS) entry which is preliminary data.</text>
</comment>
<accession>A0AAD7FVA2</accession>